<name>A0AC61NJL3_9BACT</name>
<evidence type="ECO:0000313" key="2">
    <source>
        <dbReference type="Proteomes" id="UP000826212"/>
    </source>
</evidence>
<reference evidence="1" key="1">
    <citation type="submission" date="2021-08" db="EMBL/GenBank/DDBJ databases">
        <title>Novel anaerobic bacterium isolated from sea squirt in East Sea, Republic of Korea.</title>
        <authorList>
            <person name="Nguyen T.H."/>
            <person name="Li Z."/>
            <person name="Lee Y.-J."/>
            <person name="Ko J."/>
            <person name="Kim S.-G."/>
        </authorList>
    </citation>
    <scope>NUCLEOTIDE SEQUENCE</scope>
    <source>
        <strain evidence="1">KCTC 25031</strain>
    </source>
</reference>
<dbReference type="EMBL" id="CP081303">
    <property type="protein sequence ID" value="QZE15907.1"/>
    <property type="molecule type" value="Genomic_DNA"/>
</dbReference>
<organism evidence="1 2">
    <name type="scientific">Halosquirtibacter laminarini</name>
    <dbReference type="NCBI Taxonomy" id="3374600"/>
    <lineage>
        <taxon>Bacteria</taxon>
        <taxon>Pseudomonadati</taxon>
        <taxon>Bacteroidota</taxon>
        <taxon>Bacteroidia</taxon>
        <taxon>Marinilabiliales</taxon>
        <taxon>Prolixibacteraceae</taxon>
        <taxon>Halosquirtibacter</taxon>
    </lineage>
</organism>
<sequence length="390" mass="43334">MHNNIFNLYIVKAAKWFMLAMPVIMLFYESEHLDVQQVFILKALYSVMVVICEIPSGYLSDVWGRRNALILGTILGALGYGCYALFSGFWFFVVAEIFLGVGQSCISGSDSALLYDTLKDQGRTEDYLKLEGRITSWGNLLEAVAGILAGLLAIYSFRYPMIGQAFVALVGVPAALLLKEPESTSQNRKASFKDIVGVVKYSFTKDYALRNALLFSSLIGTATLTMAWMIQLFFKAQDIPVSQYGIWWTGLNLLVAWGSIRAFYIQKYFRSQTISILILVGIVLGYLFMGFIEGMVAFAFVVMFYLIRGVATPTLKNMVNEKTTSEVRATVLSIRNFLIRILFALLGPLLGGITDHYGLKYSLISMGIIIAILGVIVLSIESCRIKNSAP</sequence>
<keyword evidence="2" id="KW-1185">Reference proteome</keyword>
<proteinExistence type="predicted"/>
<evidence type="ECO:0000313" key="1">
    <source>
        <dbReference type="EMBL" id="QZE15907.1"/>
    </source>
</evidence>
<gene>
    <name evidence="1" type="ORF">K4L44_08765</name>
</gene>
<accession>A0AC61NJL3</accession>
<protein>
    <submittedName>
        <fullName evidence="1">MFS transporter</fullName>
    </submittedName>
</protein>
<dbReference type="Proteomes" id="UP000826212">
    <property type="component" value="Chromosome"/>
</dbReference>